<reference evidence="2 3" key="1">
    <citation type="submission" date="2024-10" db="EMBL/GenBank/DDBJ databases">
        <title>Updated reference genomes for cyclostephanoid diatoms.</title>
        <authorList>
            <person name="Roberts W.R."/>
            <person name="Alverson A.J."/>
        </authorList>
    </citation>
    <scope>NUCLEOTIDE SEQUENCE [LARGE SCALE GENOMIC DNA]</scope>
    <source>
        <strain evidence="2 3">AJA010-31</strain>
    </source>
</reference>
<comment type="caution">
    <text evidence="2">The sequence shown here is derived from an EMBL/GenBank/DDBJ whole genome shotgun (WGS) entry which is preliminary data.</text>
</comment>
<evidence type="ECO:0000313" key="3">
    <source>
        <dbReference type="Proteomes" id="UP001530400"/>
    </source>
</evidence>
<evidence type="ECO:0000313" key="2">
    <source>
        <dbReference type="EMBL" id="KAL3775574.1"/>
    </source>
</evidence>
<dbReference type="EMBL" id="JALLPJ020001149">
    <property type="protein sequence ID" value="KAL3775574.1"/>
    <property type="molecule type" value="Genomic_DNA"/>
</dbReference>
<feature type="compositionally biased region" description="Basic and acidic residues" evidence="1">
    <location>
        <begin position="139"/>
        <end position="164"/>
    </location>
</feature>
<organism evidence="2 3">
    <name type="scientific">Cyclotella atomus</name>
    <dbReference type="NCBI Taxonomy" id="382360"/>
    <lineage>
        <taxon>Eukaryota</taxon>
        <taxon>Sar</taxon>
        <taxon>Stramenopiles</taxon>
        <taxon>Ochrophyta</taxon>
        <taxon>Bacillariophyta</taxon>
        <taxon>Coscinodiscophyceae</taxon>
        <taxon>Thalassiosirophycidae</taxon>
        <taxon>Stephanodiscales</taxon>
        <taxon>Stephanodiscaceae</taxon>
        <taxon>Cyclotella</taxon>
    </lineage>
</organism>
<accession>A0ABD3NJ88</accession>
<evidence type="ECO:0000256" key="1">
    <source>
        <dbReference type="SAM" id="MobiDB-lite"/>
    </source>
</evidence>
<keyword evidence="3" id="KW-1185">Reference proteome</keyword>
<gene>
    <name evidence="2" type="ORF">ACHAWO_003754</name>
</gene>
<proteinExistence type="predicted"/>
<protein>
    <submittedName>
        <fullName evidence="2">Uncharacterized protein</fullName>
    </submittedName>
</protein>
<feature type="compositionally biased region" description="Polar residues" evidence="1">
    <location>
        <begin position="74"/>
        <end position="100"/>
    </location>
</feature>
<feature type="region of interest" description="Disordered" evidence="1">
    <location>
        <begin position="1"/>
        <end position="164"/>
    </location>
</feature>
<name>A0ABD3NJ88_9STRA</name>
<sequence>MKKQDTGQIPLVNNDADEIVDLPAPPARAPQELLQNERRPVVQSDLEDANSSKADLPLPSSEPEGATPPLSDSEGATPSPNSSPNAVPEGATQSTDSSPSVVPEGARLSPPSPDDCSVQIPSDAATADANDFDDDASDDDARYPRRSNKGDWKDGPARNKGLKEHAGKWKTGLTCFLALPMFAMSAVREWGHPPPAVTNVGAREGPIYSTLKVSKEHLSHLAVQQEDWSTFGEQTHLGIIGSYSAYLEPDVFRTSSSHTPSRISSLTSCKLK</sequence>
<dbReference type="Proteomes" id="UP001530400">
    <property type="component" value="Unassembled WGS sequence"/>
</dbReference>
<dbReference type="AlphaFoldDB" id="A0ABD3NJ88"/>